<gene>
    <name evidence="2" type="ORF">SI7747_14017632</name>
</gene>
<proteinExistence type="predicted"/>
<dbReference type="EMBL" id="CACRZD030000014">
    <property type="protein sequence ID" value="CAA6671227.1"/>
    <property type="molecule type" value="Genomic_DNA"/>
</dbReference>
<evidence type="ECO:0000313" key="3">
    <source>
        <dbReference type="Proteomes" id="UP001189122"/>
    </source>
</evidence>
<sequence>MNGGRYTTSANLPVRLETSPTTLQPQRWMRPPHTAGP</sequence>
<name>A0A7I8JM34_SPIIN</name>
<dbReference type="EMBL" id="LR743601">
    <property type="protein sequence ID" value="CAA2631984.1"/>
    <property type="molecule type" value="Genomic_DNA"/>
</dbReference>
<protein>
    <submittedName>
        <fullName evidence="2">Uncharacterized protein</fullName>
    </submittedName>
</protein>
<feature type="compositionally biased region" description="Polar residues" evidence="1">
    <location>
        <begin position="1"/>
        <end position="11"/>
    </location>
</feature>
<keyword evidence="3" id="KW-1185">Reference proteome</keyword>
<accession>A0A7I8JM34</accession>
<evidence type="ECO:0000256" key="1">
    <source>
        <dbReference type="SAM" id="MobiDB-lite"/>
    </source>
</evidence>
<reference evidence="2 3" key="1">
    <citation type="submission" date="2019-12" db="EMBL/GenBank/DDBJ databases">
        <authorList>
            <person name="Scholz U."/>
            <person name="Mascher M."/>
            <person name="Fiebig A."/>
        </authorList>
    </citation>
    <scope>NUCLEOTIDE SEQUENCE</scope>
</reference>
<feature type="region of interest" description="Disordered" evidence="1">
    <location>
        <begin position="1"/>
        <end position="37"/>
    </location>
</feature>
<evidence type="ECO:0000313" key="2">
    <source>
        <dbReference type="EMBL" id="CAA2631984.1"/>
    </source>
</evidence>
<organism evidence="2">
    <name type="scientific">Spirodela intermedia</name>
    <name type="common">Intermediate duckweed</name>
    <dbReference type="NCBI Taxonomy" id="51605"/>
    <lineage>
        <taxon>Eukaryota</taxon>
        <taxon>Viridiplantae</taxon>
        <taxon>Streptophyta</taxon>
        <taxon>Embryophyta</taxon>
        <taxon>Tracheophyta</taxon>
        <taxon>Spermatophyta</taxon>
        <taxon>Magnoliopsida</taxon>
        <taxon>Liliopsida</taxon>
        <taxon>Araceae</taxon>
        <taxon>Lemnoideae</taxon>
        <taxon>Spirodela</taxon>
    </lineage>
</organism>
<dbReference type="Proteomes" id="UP001189122">
    <property type="component" value="Unassembled WGS sequence"/>
</dbReference>
<dbReference type="AlphaFoldDB" id="A0A7I8JM34"/>